<proteinExistence type="predicted"/>
<evidence type="ECO:0000313" key="2">
    <source>
        <dbReference type="WBParaSite" id="SMUV_0000939401-mRNA-1"/>
    </source>
</evidence>
<evidence type="ECO:0000313" key="1">
    <source>
        <dbReference type="Proteomes" id="UP000046393"/>
    </source>
</evidence>
<dbReference type="AlphaFoldDB" id="A0A0N5AWT3"/>
<dbReference type="WBParaSite" id="SMUV_0000939401-mRNA-1">
    <property type="protein sequence ID" value="SMUV_0000939401-mRNA-1"/>
    <property type="gene ID" value="SMUV_0000939401"/>
</dbReference>
<name>A0A0N5AWT3_9BILA</name>
<organism evidence="1 2">
    <name type="scientific">Syphacia muris</name>
    <dbReference type="NCBI Taxonomy" id="451379"/>
    <lineage>
        <taxon>Eukaryota</taxon>
        <taxon>Metazoa</taxon>
        <taxon>Ecdysozoa</taxon>
        <taxon>Nematoda</taxon>
        <taxon>Chromadorea</taxon>
        <taxon>Rhabditida</taxon>
        <taxon>Spirurina</taxon>
        <taxon>Oxyuridomorpha</taxon>
        <taxon>Oxyuroidea</taxon>
        <taxon>Oxyuridae</taxon>
        <taxon>Syphacia</taxon>
    </lineage>
</organism>
<accession>A0A0N5AWT3</accession>
<sequence>MVCSVAEIKRNYCNCMDLQKPNSVLASTSDSIYANPAQSHMWMSATSVRLRSRFFVTGVEFWLGNGVWSMCGSSLLCALHKFFQSVLGPCLYLVPNS</sequence>
<keyword evidence="1" id="KW-1185">Reference proteome</keyword>
<dbReference type="Proteomes" id="UP000046393">
    <property type="component" value="Unplaced"/>
</dbReference>
<protein>
    <submittedName>
        <fullName evidence="2">Ovule protein</fullName>
    </submittedName>
</protein>
<reference evidence="2" key="1">
    <citation type="submission" date="2017-02" db="UniProtKB">
        <authorList>
            <consortium name="WormBaseParasite"/>
        </authorList>
    </citation>
    <scope>IDENTIFICATION</scope>
</reference>